<dbReference type="Gene3D" id="3.40.50.720">
    <property type="entry name" value="NAD(P)-binding Rossmann-like Domain"/>
    <property type="match status" value="1"/>
</dbReference>
<dbReference type="Pfam" id="PF08436">
    <property type="entry name" value="DXP_redisom_C"/>
    <property type="match status" value="1"/>
</dbReference>
<evidence type="ECO:0000256" key="6">
    <source>
        <dbReference type="ARBA" id="ARBA00023211"/>
    </source>
</evidence>
<dbReference type="NCBIfam" id="NF009114">
    <property type="entry name" value="PRK12464.1"/>
    <property type="match status" value="1"/>
</dbReference>
<evidence type="ECO:0000259" key="10">
    <source>
        <dbReference type="Pfam" id="PF02670"/>
    </source>
</evidence>
<dbReference type="InterPro" id="IPR036169">
    <property type="entry name" value="DXPR_C_sf"/>
</dbReference>
<dbReference type="HAMAP" id="MF_00183">
    <property type="entry name" value="DXP_reductoisom"/>
    <property type="match status" value="1"/>
</dbReference>
<dbReference type="InterPro" id="IPR013512">
    <property type="entry name" value="DXP_reductoisomerase_N"/>
</dbReference>
<evidence type="ECO:0000256" key="4">
    <source>
        <dbReference type="ARBA" id="ARBA00022857"/>
    </source>
</evidence>
<comment type="cofactor">
    <cofactor evidence="9">
        <name>Mg(2+)</name>
        <dbReference type="ChEBI" id="CHEBI:18420"/>
    </cofactor>
    <cofactor evidence="9">
        <name>Mn(2+)</name>
        <dbReference type="ChEBI" id="CHEBI:29035"/>
    </cofactor>
</comment>
<evidence type="ECO:0000256" key="8">
    <source>
        <dbReference type="ARBA" id="ARBA00048543"/>
    </source>
</evidence>
<dbReference type="Pfam" id="PF13288">
    <property type="entry name" value="DXPR_C"/>
    <property type="match status" value="1"/>
</dbReference>
<dbReference type="PIRSF" id="PIRSF006205">
    <property type="entry name" value="Dxp_reductismrs"/>
    <property type="match status" value="1"/>
</dbReference>
<comment type="caution">
    <text evidence="13">The sequence shown here is derived from an EMBL/GenBank/DDBJ whole genome shotgun (WGS) entry which is preliminary data.</text>
</comment>
<feature type="binding site" evidence="9">
    <location>
        <position position="220"/>
    </location>
    <ligand>
        <name>Mn(2+)</name>
        <dbReference type="ChEBI" id="CHEBI:29035"/>
    </ligand>
</feature>
<dbReference type="SUPFAM" id="SSF55347">
    <property type="entry name" value="Glyceraldehyde-3-phosphate dehydrogenase-like, C-terminal domain"/>
    <property type="match status" value="1"/>
</dbReference>
<dbReference type="PANTHER" id="PTHR30525">
    <property type="entry name" value="1-DEOXY-D-XYLULOSE 5-PHOSPHATE REDUCTOISOMERASE"/>
    <property type="match status" value="1"/>
</dbReference>
<evidence type="ECO:0000259" key="11">
    <source>
        <dbReference type="Pfam" id="PF08436"/>
    </source>
</evidence>
<feature type="binding site" evidence="9">
    <location>
        <position position="220"/>
    </location>
    <ligand>
        <name>1-deoxy-D-xylulose 5-phosphate</name>
        <dbReference type="ChEBI" id="CHEBI:57792"/>
    </ligand>
</feature>
<keyword evidence="4 9" id="KW-0521">NADP</keyword>
<keyword evidence="3 9" id="KW-0479">Metal-binding</keyword>
<dbReference type="InterPro" id="IPR003821">
    <property type="entry name" value="DXP_reductoisomerase"/>
</dbReference>
<dbReference type="Proteomes" id="UP001194714">
    <property type="component" value="Unassembled WGS sequence"/>
</dbReference>
<feature type="binding site" evidence="9">
    <location>
        <position position="125"/>
    </location>
    <ligand>
        <name>NADPH</name>
        <dbReference type="ChEBI" id="CHEBI:57783"/>
    </ligand>
</feature>
<dbReference type="InterPro" id="IPR026877">
    <property type="entry name" value="DXPR_C"/>
</dbReference>
<evidence type="ECO:0000256" key="1">
    <source>
        <dbReference type="ARBA" id="ARBA00005094"/>
    </source>
</evidence>
<feature type="binding site" evidence="9">
    <location>
        <position position="175"/>
    </location>
    <ligand>
        <name>1-deoxy-D-xylulose 5-phosphate</name>
        <dbReference type="ChEBI" id="CHEBI:57792"/>
    </ligand>
</feature>
<keyword evidence="7 9" id="KW-0414">Isoprene biosynthesis</keyword>
<evidence type="ECO:0000256" key="7">
    <source>
        <dbReference type="ARBA" id="ARBA00023229"/>
    </source>
</evidence>
<sequence>MEENRMKNIAILGSTGSIGTNTLEVAAHLGYEVSALAAHSNIDLLEAQVQKFHPKCVAVFDRERGEELKRRLPDTPIVFGMEGLVEAATLPEVDFVVSAIVGAAGIVPTLRAIETGKTIGLANKEVLIAAGELIMEAAKKQNVQILPIDSEHSAIFQCLQGESPSAVDRLILTASGGPFRNYSYQELEAVKPEKALNHPNWKMGKKITIDSSTLMNKGLEVIEAKFLFNTPVEKIAVVVHPQSIVHSLVEYVDGSLIAQMGVHDMRVPIQYALTYPERKKGISPCFDFQKWSKLEFFKPDLKKFPCLRLAYEAAKVGGTLPCFMNGANEVLVHHFLEGKIRWVEIGQKLETLMEAHKAYPQESLETLLEVDKEARTLAMTL</sequence>
<comment type="pathway">
    <text evidence="1 9">Isoprenoid biosynthesis; isopentenyl diphosphate biosynthesis via DXP pathway; isopentenyl diphosphate from 1-deoxy-D-xylulose 5-phosphate: step 1/6.</text>
</comment>
<gene>
    <name evidence="9" type="primary">dxr</name>
    <name evidence="13" type="ORF">NEPTK9_000423</name>
</gene>
<dbReference type="EC" id="1.1.1.267" evidence="9"/>
<evidence type="ECO:0000256" key="2">
    <source>
        <dbReference type="ARBA" id="ARBA00006825"/>
    </source>
</evidence>
<evidence type="ECO:0000256" key="5">
    <source>
        <dbReference type="ARBA" id="ARBA00023002"/>
    </source>
</evidence>
<dbReference type="Pfam" id="PF02670">
    <property type="entry name" value="DXP_reductoisom"/>
    <property type="match status" value="1"/>
</dbReference>
<evidence type="ECO:0000259" key="12">
    <source>
        <dbReference type="Pfam" id="PF13288"/>
    </source>
</evidence>
<feature type="binding site" evidence="9">
    <location>
        <position position="18"/>
    </location>
    <ligand>
        <name>NADPH</name>
        <dbReference type="ChEBI" id="CHEBI:57783"/>
    </ligand>
</feature>
<dbReference type="PANTHER" id="PTHR30525:SF0">
    <property type="entry name" value="1-DEOXY-D-XYLULOSE 5-PHOSPHATE REDUCTOISOMERASE, CHLOROPLASTIC"/>
    <property type="match status" value="1"/>
</dbReference>
<feature type="binding site" evidence="9">
    <location>
        <position position="204"/>
    </location>
    <ligand>
        <name>NADPH</name>
        <dbReference type="ChEBI" id="CHEBI:57783"/>
    </ligand>
</feature>
<feature type="binding site" evidence="9">
    <location>
        <position position="15"/>
    </location>
    <ligand>
        <name>NADPH</name>
        <dbReference type="ChEBI" id="CHEBI:57783"/>
    </ligand>
</feature>
<keyword evidence="5 9" id="KW-0560">Oxidoreductase</keyword>
<evidence type="ECO:0000313" key="14">
    <source>
        <dbReference type="Proteomes" id="UP001194714"/>
    </source>
</evidence>
<feature type="binding site" evidence="9">
    <location>
        <position position="149"/>
    </location>
    <ligand>
        <name>Mn(2+)</name>
        <dbReference type="ChEBI" id="CHEBI:29035"/>
    </ligand>
</feature>
<feature type="binding site" evidence="9">
    <location>
        <position position="123"/>
    </location>
    <ligand>
        <name>NADPH</name>
        <dbReference type="ChEBI" id="CHEBI:57783"/>
    </ligand>
</feature>
<feature type="binding site" evidence="9">
    <location>
        <position position="217"/>
    </location>
    <ligand>
        <name>1-deoxy-D-xylulose 5-phosphate</name>
        <dbReference type="ChEBI" id="CHEBI:57792"/>
    </ligand>
</feature>
<dbReference type="Gene3D" id="1.10.1740.10">
    <property type="match status" value="1"/>
</dbReference>
<comment type="caution">
    <text evidence="9">Lacks conserved residue(s) required for the propagation of feature annotation.</text>
</comment>
<feature type="domain" description="DXP reductoisomerase C-terminal" evidence="12">
    <location>
        <begin position="260"/>
        <end position="376"/>
    </location>
</feature>
<feature type="binding site" evidence="9">
    <location>
        <position position="151"/>
    </location>
    <ligand>
        <name>1-deoxy-D-xylulose 5-phosphate</name>
        <dbReference type="ChEBI" id="CHEBI:57792"/>
    </ligand>
</feature>
<dbReference type="SUPFAM" id="SSF51735">
    <property type="entry name" value="NAD(P)-binding Rossmann-fold domains"/>
    <property type="match status" value="1"/>
</dbReference>
<keyword evidence="6 9" id="KW-0464">Manganese</keyword>
<feature type="domain" description="1-deoxy-D-xylulose 5-phosphate reductoisomerase N-terminal" evidence="10">
    <location>
        <begin position="9"/>
        <end position="131"/>
    </location>
</feature>
<organism evidence="13 14">
    <name type="scientific">Candidatus Neptunichlamydia vexilliferae</name>
    <dbReference type="NCBI Taxonomy" id="1651774"/>
    <lineage>
        <taxon>Bacteria</taxon>
        <taxon>Pseudomonadati</taxon>
        <taxon>Chlamydiota</taxon>
        <taxon>Chlamydiia</taxon>
        <taxon>Parachlamydiales</taxon>
        <taxon>Simkaniaceae</taxon>
        <taxon>Candidatus Neptunichlamydia</taxon>
    </lineage>
</organism>
<feature type="domain" description="1-deoxy-D-xylulose 5-phosphate reductoisomerase C-terminal" evidence="11">
    <location>
        <begin position="145"/>
        <end position="228"/>
    </location>
</feature>
<reference evidence="13 14" key="1">
    <citation type="submission" date="2020-01" db="EMBL/GenBank/DDBJ databases">
        <title>Draft genome sequence of Cand. Neptunochlamydia vexilliferae K9.</title>
        <authorList>
            <person name="Schulz F."/>
            <person name="Koestlbacher S."/>
            <person name="Wascher F."/>
            <person name="Pizzetti I."/>
            <person name="Horn M."/>
        </authorList>
    </citation>
    <scope>NUCLEOTIDE SEQUENCE [LARGE SCALE GENOMIC DNA]</scope>
    <source>
        <strain evidence="13 14">K9</strain>
    </source>
</reference>
<comment type="similarity">
    <text evidence="2 9">Belongs to the DXR family.</text>
</comment>
<dbReference type="NCBIfam" id="TIGR00243">
    <property type="entry name" value="Dxr"/>
    <property type="match status" value="1"/>
</dbReference>
<feature type="binding site" evidence="9">
    <location>
        <position position="17"/>
    </location>
    <ligand>
        <name>NADPH</name>
        <dbReference type="ChEBI" id="CHEBI:57783"/>
    </ligand>
</feature>
<feature type="binding site" evidence="9">
    <location>
        <position position="41"/>
    </location>
    <ligand>
        <name>NADPH</name>
        <dbReference type="ChEBI" id="CHEBI:57783"/>
    </ligand>
</feature>
<dbReference type="EMBL" id="JAAEJV010000006">
    <property type="protein sequence ID" value="MBF5058923.1"/>
    <property type="molecule type" value="Genomic_DNA"/>
</dbReference>
<keyword evidence="9" id="KW-0460">Magnesium</keyword>
<feature type="binding site" evidence="9">
    <location>
        <position position="151"/>
    </location>
    <ligand>
        <name>Mn(2+)</name>
        <dbReference type="ChEBI" id="CHEBI:29035"/>
    </ligand>
</feature>
<dbReference type="SUPFAM" id="SSF69055">
    <property type="entry name" value="1-deoxy-D-xylulose-5-phosphate reductoisomerase, C-terminal domain"/>
    <property type="match status" value="1"/>
</dbReference>
<dbReference type="GO" id="GO:0030604">
    <property type="term" value="F:1-deoxy-D-xylulose-5-phosphate reductoisomerase activity"/>
    <property type="evidence" value="ECO:0007669"/>
    <property type="project" value="UniProtKB-EC"/>
</dbReference>
<feature type="binding site" evidence="9">
    <location>
        <position position="216"/>
    </location>
    <ligand>
        <name>1-deoxy-D-xylulose 5-phosphate</name>
        <dbReference type="ChEBI" id="CHEBI:57792"/>
    </ligand>
</feature>
<protein>
    <recommendedName>
        <fullName evidence="9">1-deoxy-D-xylulose 5-phosphate reductoisomerase</fullName>
        <shortName evidence="9">DXP reductoisomerase</shortName>
        <ecNumber evidence="9">1.1.1.267</ecNumber>
    </recommendedName>
    <alternativeName>
        <fullName evidence="9">1-deoxyxylulose-5-phosphate reductoisomerase</fullName>
    </alternativeName>
    <alternativeName>
        <fullName evidence="9">2-C-methyl-D-erythritol 4-phosphate synthase</fullName>
    </alternativeName>
</protein>
<dbReference type="InterPro" id="IPR013644">
    <property type="entry name" value="DXP_reductoisomerase_C"/>
</dbReference>
<feature type="binding site" evidence="9">
    <location>
        <position position="16"/>
    </location>
    <ligand>
        <name>NADPH</name>
        <dbReference type="ChEBI" id="CHEBI:57783"/>
    </ligand>
</feature>
<evidence type="ECO:0000313" key="13">
    <source>
        <dbReference type="EMBL" id="MBF5058923.1"/>
    </source>
</evidence>
<feature type="binding site" evidence="9">
    <location>
        <position position="124"/>
    </location>
    <ligand>
        <name>1-deoxy-D-xylulose 5-phosphate</name>
        <dbReference type="ChEBI" id="CHEBI:57792"/>
    </ligand>
</feature>
<comment type="function">
    <text evidence="9">Catalyzes the NADPH-dependent rearrangement and reduction of 1-deoxy-D-xylulose-5-phosphate (DXP) to 2-C-methyl-D-erythritol 4-phosphate (MEP).</text>
</comment>
<feature type="binding site" evidence="9">
    <location>
        <position position="198"/>
    </location>
    <ligand>
        <name>1-deoxy-D-xylulose 5-phosphate</name>
        <dbReference type="ChEBI" id="CHEBI:57792"/>
    </ligand>
</feature>
<evidence type="ECO:0000256" key="3">
    <source>
        <dbReference type="ARBA" id="ARBA00022723"/>
    </source>
</evidence>
<accession>A0ABS0AXQ9</accession>
<feature type="binding site" evidence="9">
    <location>
        <position position="211"/>
    </location>
    <ligand>
        <name>1-deoxy-D-xylulose 5-phosphate</name>
        <dbReference type="ChEBI" id="CHEBI:57792"/>
    </ligand>
</feature>
<evidence type="ECO:0000256" key="9">
    <source>
        <dbReference type="HAMAP-Rule" id="MF_00183"/>
    </source>
</evidence>
<comment type="catalytic activity">
    <reaction evidence="8">
        <text>2-C-methyl-D-erythritol 4-phosphate + NADP(+) = 1-deoxy-D-xylulose 5-phosphate + NADPH + H(+)</text>
        <dbReference type="Rhea" id="RHEA:13717"/>
        <dbReference type="ChEBI" id="CHEBI:15378"/>
        <dbReference type="ChEBI" id="CHEBI:57783"/>
        <dbReference type="ChEBI" id="CHEBI:57792"/>
        <dbReference type="ChEBI" id="CHEBI:58262"/>
        <dbReference type="ChEBI" id="CHEBI:58349"/>
        <dbReference type="EC" id="1.1.1.267"/>
    </reaction>
    <physiologicalReaction direction="right-to-left" evidence="8">
        <dbReference type="Rhea" id="RHEA:13719"/>
    </physiologicalReaction>
</comment>
<keyword evidence="14" id="KW-1185">Reference proteome</keyword>
<name>A0ABS0AXQ9_9BACT</name>
<feature type="binding site" evidence="9">
    <location>
        <position position="150"/>
    </location>
    <ligand>
        <name>1-deoxy-D-xylulose 5-phosphate</name>
        <dbReference type="ChEBI" id="CHEBI:57792"/>
    </ligand>
</feature>
<proteinExistence type="inferred from homology"/>
<dbReference type="InterPro" id="IPR036291">
    <property type="entry name" value="NAD(P)-bd_dom_sf"/>
</dbReference>